<organism evidence="2 3">
    <name type="scientific">Companilactobacillus tucceti DSM 20183</name>
    <dbReference type="NCBI Taxonomy" id="1423811"/>
    <lineage>
        <taxon>Bacteria</taxon>
        <taxon>Bacillati</taxon>
        <taxon>Bacillota</taxon>
        <taxon>Bacilli</taxon>
        <taxon>Lactobacillales</taxon>
        <taxon>Lactobacillaceae</taxon>
        <taxon>Companilactobacillus</taxon>
    </lineage>
</organism>
<keyword evidence="3" id="KW-1185">Reference proteome</keyword>
<reference evidence="2 3" key="1">
    <citation type="journal article" date="2015" name="Genome Announc.">
        <title>Expanding the biotechnology potential of lactobacilli through comparative genomics of 213 strains and associated genera.</title>
        <authorList>
            <person name="Sun Z."/>
            <person name="Harris H.M."/>
            <person name="McCann A."/>
            <person name="Guo C."/>
            <person name="Argimon S."/>
            <person name="Zhang W."/>
            <person name="Yang X."/>
            <person name="Jeffery I.B."/>
            <person name="Cooney J.C."/>
            <person name="Kagawa T.F."/>
            <person name="Liu W."/>
            <person name="Song Y."/>
            <person name="Salvetti E."/>
            <person name="Wrobel A."/>
            <person name="Rasinkangas P."/>
            <person name="Parkhill J."/>
            <person name="Rea M.C."/>
            <person name="O'Sullivan O."/>
            <person name="Ritari J."/>
            <person name="Douillard F.P."/>
            <person name="Paul Ross R."/>
            <person name="Yang R."/>
            <person name="Briner A.E."/>
            <person name="Felis G.E."/>
            <person name="de Vos W.M."/>
            <person name="Barrangou R."/>
            <person name="Klaenhammer T.R."/>
            <person name="Caufield P.W."/>
            <person name="Cui Y."/>
            <person name="Zhang H."/>
            <person name="O'Toole P.W."/>
        </authorList>
    </citation>
    <scope>NUCLEOTIDE SEQUENCE [LARGE SCALE GENOMIC DNA]</scope>
    <source>
        <strain evidence="2 3">DSM 20183</strain>
    </source>
</reference>
<dbReference type="PATRIC" id="fig|1423811.3.peg.2018"/>
<evidence type="ECO:0000313" key="3">
    <source>
        <dbReference type="Proteomes" id="UP000050929"/>
    </source>
</evidence>
<evidence type="ECO:0000313" key="2">
    <source>
        <dbReference type="EMBL" id="KRK64733.1"/>
    </source>
</evidence>
<dbReference type="EMBL" id="AZDG01000008">
    <property type="protein sequence ID" value="KRK64733.1"/>
    <property type="molecule type" value="Genomic_DNA"/>
</dbReference>
<dbReference type="Proteomes" id="UP000050929">
    <property type="component" value="Unassembled WGS sequence"/>
</dbReference>
<dbReference type="OrthoDB" id="2306834at2"/>
<proteinExistence type="predicted"/>
<comment type="caution">
    <text evidence="2">The sequence shown here is derived from an EMBL/GenBank/DDBJ whole genome shotgun (WGS) entry which is preliminary data.</text>
</comment>
<dbReference type="Gene3D" id="2.60.120.200">
    <property type="match status" value="1"/>
</dbReference>
<evidence type="ECO:0000256" key="1">
    <source>
        <dbReference type="SAM" id="MobiDB-lite"/>
    </source>
</evidence>
<dbReference type="AlphaFoldDB" id="A0A0R1IZJ9"/>
<accession>A0A0R1IZJ9</accession>
<dbReference type="InterPro" id="IPR013320">
    <property type="entry name" value="ConA-like_dom_sf"/>
</dbReference>
<name>A0A0R1IZJ9_9LACO</name>
<dbReference type="RefSeq" id="WP_057765339.1">
    <property type="nucleotide sequence ID" value="NZ_AZDG01000008.1"/>
</dbReference>
<protein>
    <submittedName>
        <fullName evidence="2">Extracellular protein</fullName>
    </submittedName>
</protein>
<feature type="region of interest" description="Disordered" evidence="1">
    <location>
        <begin position="37"/>
        <end position="57"/>
    </location>
</feature>
<sequence>MHVGEKNKKLLFIFLLLLSLVTTKLLDNNHLSINAASTERVSPVDEPPEDPDDLHNALATAPRGLDISDPTFQRGFFTKVGSSENMNASKVIKRNDSDPADNTRILRVTHRTYQLGSIWSNIDQSNFLDISKDQTMSMWLYFGRPINPDNPKEVGDGMAFVLQNAQDDPTNIQNPLGGIRAISRFKGNPAPGQTLGVWGADMDNDKSNYVKPYGILPTAIQNSFAIEFDTFLNVLNKYQDISGEGVSFDYRFPRFGKPINGQHINMDYPDGTEADKSFDSDGPETYMPFSSSDVGGTKNYYMMNHNNLVDGLSLTDSKWHHMTVKFNHSTSTLSYTFDDKDNTTGTSIPNPISKSIKLDMSHFKLSGNKLRWGFTGSTGKYMENNLIVFESIPSFVSADSNTKIKDNTKNKVLTSTDKHVDSGDDLSFIYDLNYKNGSKDWSDILAKMNLPEQVTFTSGTIHYEDGSSEVIPLKEYSNNQVKHLLGKSLSNNMNHAQIELHTTVNMVDSQTKVPSTHVKFESDNFIIDDDNQDFIIDIPEMMISARSLVNIDDSSMDQIPDQIPINGDVWYTNGNSIVPSNVTLHANMGSYNNEFQLTKYNGTKATFDFDIPKTELIKGQNILTVYATDNVGRQTGKVQIVFTVAGNLEFGNFDRMVFFENVKQNQSDVFIKRQNGWHMEIIDGRSIGRSWTLQAKATDLIDETNGHKFNGNIVYRCADGFVHSLSNYQSIFSNTKNIEDTQKIDVASKWTDDSGILLQSGKSNSPGAYTGTIFWSLVDGLPNS</sequence>
<dbReference type="SUPFAM" id="SSF49899">
    <property type="entry name" value="Concanavalin A-like lectins/glucanases"/>
    <property type="match status" value="1"/>
</dbReference>
<dbReference type="STRING" id="1423811.FC72_GL001974"/>
<gene>
    <name evidence="2" type="ORF">FC72_GL001974</name>
</gene>